<evidence type="ECO:0000313" key="6">
    <source>
        <dbReference type="Proteomes" id="UP000256328"/>
    </source>
</evidence>
<evidence type="ECO:0000256" key="4">
    <source>
        <dbReference type="ARBA" id="ARBA00023002"/>
    </source>
</evidence>
<dbReference type="Gene3D" id="3.50.50.60">
    <property type="entry name" value="FAD/NAD(P)-binding domain"/>
    <property type="match status" value="2"/>
</dbReference>
<dbReference type="GO" id="GO:0050660">
    <property type="term" value="F:flavin adenine dinucleotide binding"/>
    <property type="evidence" value="ECO:0007669"/>
    <property type="project" value="InterPro"/>
</dbReference>
<dbReference type="OrthoDB" id="3517148at2759"/>
<proteinExistence type="inferred from homology"/>
<dbReference type="PRINTS" id="PR00469">
    <property type="entry name" value="PNDRDTASEII"/>
</dbReference>
<dbReference type="Proteomes" id="UP000256328">
    <property type="component" value="Unassembled WGS sequence"/>
</dbReference>
<evidence type="ECO:0000256" key="2">
    <source>
        <dbReference type="ARBA" id="ARBA00022630"/>
    </source>
</evidence>
<dbReference type="PANTHER" id="PTHR42877">
    <property type="entry name" value="L-ORNITHINE N(5)-MONOOXYGENASE-RELATED"/>
    <property type="match status" value="1"/>
</dbReference>
<evidence type="ECO:0000256" key="1">
    <source>
        <dbReference type="ARBA" id="ARBA00010139"/>
    </source>
</evidence>
<accession>A0A3D8Q9D4</accession>
<organism evidence="5 6">
    <name type="scientific">Coleophoma crateriformis</name>
    <dbReference type="NCBI Taxonomy" id="565419"/>
    <lineage>
        <taxon>Eukaryota</taxon>
        <taxon>Fungi</taxon>
        <taxon>Dikarya</taxon>
        <taxon>Ascomycota</taxon>
        <taxon>Pezizomycotina</taxon>
        <taxon>Leotiomycetes</taxon>
        <taxon>Helotiales</taxon>
        <taxon>Dermateaceae</taxon>
        <taxon>Coleophoma</taxon>
    </lineage>
</organism>
<dbReference type="Pfam" id="PF00743">
    <property type="entry name" value="FMO-like"/>
    <property type="match status" value="1"/>
</dbReference>
<keyword evidence="3" id="KW-0274">FAD</keyword>
<dbReference type="SUPFAM" id="SSF51905">
    <property type="entry name" value="FAD/NAD(P)-binding domain"/>
    <property type="match status" value="2"/>
</dbReference>
<dbReference type="PRINTS" id="PR00368">
    <property type="entry name" value="FADPNR"/>
</dbReference>
<gene>
    <name evidence="5" type="ORF">BP5796_12366</name>
</gene>
<keyword evidence="4" id="KW-0560">Oxidoreductase</keyword>
<dbReference type="GO" id="GO:0004499">
    <property type="term" value="F:N,N-dimethylaniline monooxygenase activity"/>
    <property type="evidence" value="ECO:0007669"/>
    <property type="project" value="InterPro"/>
</dbReference>
<dbReference type="EMBL" id="PDLN01000021">
    <property type="protein sequence ID" value="RDW58436.1"/>
    <property type="molecule type" value="Genomic_DNA"/>
</dbReference>
<comment type="caution">
    <text evidence="5">The sequence shown here is derived from an EMBL/GenBank/DDBJ whole genome shotgun (WGS) entry which is preliminary data.</text>
</comment>
<dbReference type="InterPro" id="IPR020946">
    <property type="entry name" value="Flavin_mOase-like"/>
</dbReference>
<dbReference type="PANTHER" id="PTHR42877:SF4">
    <property type="entry name" value="FAD_NAD(P)-BINDING DOMAIN-CONTAINING PROTEIN-RELATED"/>
    <property type="match status" value="1"/>
</dbReference>
<name>A0A3D8Q9D4_9HELO</name>
<dbReference type="AlphaFoldDB" id="A0A3D8Q9D4"/>
<dbReference type="GO" id="GO:0050661">
    <property type="term" value="F:NADP binding"/>
    <property type="evidence" value="ECO:0007669"/>
    <property type="project" value="InterPro"/>
</dbReference>
<protein>
    <submittedName>
        <fullName evidence="5">Uncharacterized protein</fullName>
    </submittedName>
</protein>
<reference evidence="5 6" key="1">
    <citation type="journal article" date="2018" name="IMA Fungus">
        <title>IMA Genome-F 9: Draft genome sequence of Annulohypoxylon stygium, Aspergillus mulundensis, Berkeleyomyces basicola (syn. Thielaviopsis basicola), Ceratocystis smalleyi, two Cercospora beticola strains, Coleophoma cylindrospora, Fusarium fracticaudum, Phialophora cf. hyalina, and Morchella septimelata.</title>
        <authorList>
            <person name="Wingfield B.D."/>
            <person name="Bills G.F."/>
            <person name="Dong Y."/>
            <person name="Huang W."/>
            <person name="Nel W.J."/>
            <person name="Swalarsk-Parry B.S."/>
            <person name="Vaghefi N."/>
            <person name="Wilken P.M."/>
            <person name="An Z."/>
            <person name="de Beer Z.W."/>
            <person name="De Vos L."/>
            <person name="Chen L."/>
            <person name="Duong T.A."/>
            <person name="Gao Y."/>
            <person name="Hammerbacher A."/>
            <person name="Kikkert J.R."/>
            <person name="Li Y."/>
            <person name="Li H."/>
            <person name="Li K."/>
            <person name="Li Q."/>
            <person name="Liu X."/>
            <person name="Ma X."/>
            <person name="Naidoo K."/>
            <person name="Pethybridge S.J."/>
            <person name="Sun J."/>
            <person name="Steenkamp E.T."/>
            <person name="van der Nest M.A."/>
            <person name="van Wyk S."/>
            <person name="Wingfield M.J."/>
            <person name="Xiong C."/>
            <person name="Yue Q."/>
            <person name="Zhang X."/>
        </authorList>
    </citation>
    <scope>NUCLEOTIDE SEQUENCE [LARGE SCALE GENOMIC DNA]</scope>
    <source>
        <strain evidence="5 6">BP5796</strain>
    </source>
</reference>
<comment type="similarity">
    <text evidence="1">Belongs to the FAD-binding monooxygenase family.</text>
</comment>
<evidence type="ECO:0000313" key="5">
    <source>
        <dbReference type="EMBL" id="RDW58436.1"/>
    </source>
</evidence>
<keyword evidence="6" id="KW-1185">Reference proteome</keyword>
<dbReference type="InterPro" id="IPR036188">
    <property type="entry name" value="FAD/NAD-bd_sf"/>
</dbReference>
<sequence length="677" mass="76404">MAVESLTMLATDGSEVPMLDNKAVSKLNAGDDETTKLENSPGYGVNADIIRASLGEVDANSLRLALYQTTNDEELAAMQVTKADYLGGAVIDYVLSKEDQEIVRAKALEYLLQGPHEWPAPPSEEETCRLMDLFSDVPMKSNPGLSFDYKEGVEELAFEDFPRDVQWTKDAPSDLSKWKVVIVGAGISGIAAAIPLKRLGIPFEIIERQGGIGGTWLRNSYPNVRVDSPSCLYQYKFTKNYKWKEHFPPGKRVQEYLAWVANEYGLIEHMKFDREVVGAEWDEETKTWNITINHKQGSQVTQESLHPNFIISGSGLFSTAKLPDIPGISSYKGPIFHTSQWDHGIDYNGKNIGLIGTGSTGTQLAPALAIGAKKLTVYQRTANWIVPFDFFNSKISDNTNWLYEHMPFYKNWYTYGSFFKSLNFFSIQGLDEDWRAKGGMISERNDSVREALTKYVHECLSGRPDLVSKMLPTFAPMTRRMVVDNGFYNTIKRDNVDLITDGIECITETGIRTKDGERAHDMIVLGAGFKVSQYFFPVEYKGTEGMTLKKLWEKDGARSYLGLVMPNYPNLFTSYGPNHQPRAGSLHSFAEQWGRYAALSIVHIIENGAKSMEVKKEVFDEYNHKLDLSTKKLIWEGEGSGYFVNEHGRQGVNMPWTTAEYHRMIFKPDFDDFIIKS</sequence>
<evidence type="ECO:0000256" key="3">
    <source>
        <dbReference type="ARBA" id="ARBA00022827"/>
    </source>
</evidence>
<dbReference type="InterPro" id="IPR051209">
    <property type="entry name" value="FAD-bind_Monooxygenase_sf"/>
</dbReference>
<keyword evidence="2" id="KW-0285">Flavoprotein</keyword>